<dbReference type="OrthoDB" id="2160066at2759"/>
<sequence>MKLDSHINKIENTSKNNKNGESSSVSNKISSKIPYKKIHKRNDSLNSFFSIKSTNIFNRHKKFLDDNFRDTKSDNNIDLYSPDYDNINKFDIKSISSKNNRKNVKDSLSTPKKKYSLKDLLKVEKKHNKHVSVPIFNLNLRNHRRSASTSVPVVSPVLSKITSHLKSSINLINNHSNSSRFNDKINFRSSETASLSNLPITTTIVSTPMSLPAVVRKNSTSTIEPPVITSPSTPLINSEVQVNEPLVITSSTTPLMNPKVPIYNLSYGHYSRSTPSLRSYPTPDKTPSNLTPNSSKSTPSTRDEIIHSSKSLNQSTQSLQQTFVPEISTSPLISSKFESESKNKINGTRIINHQSITSLKNTSTFSNIQESNSNTNNSTSKNEYQSQEMESSISTLNSKKELSNKNQEIENIDQVGMCNTGCSNTSDDKVSELKEDINSTAIINKDNTTYSLFMPKSVIEKGSLQNSMQKEINGIIEYYDQSTLNEFSSIDPNKEDIPSIGNKLLLTYLNKNFKNENNEIKNGTTYESNNQNNQSETVYQENSQTELDSSALKEQKIYISDIDIACLDINKIKGDLSQSININDKIPINDSINMNTVAISSLNSIPEDVNNPHVVKSSKTQKKLNTELSKTTLNQVILNPSSIHNEGSIITTTNTSANVNTNTRTNINYDINYKKSNNYNDSYLNEKINHQTLTKLLRGDETTNSSENTKKESGINNKIKNQTKEENSCNNDDKKESNEKKPYINVKSSSCPKKNIIKGKKNGDDDNDDNKIKDEVEDENKNKSLIKNENKLVSPLNSTQIVIPDFPSKPIINHYKHQSQPQQLSSSFAKHYHHFSEGFGNQRNQEGKSNKGNTDDELFKEEVNQIESLNSLKTALLFLSKNEANSIKGESSNRMFDSGSSLFSSKRKSTNIVSNSVFNSNGHNRKYLSLPAIFSSSNHNVNNININTNINNIILPLTTTEEGKLIYPVDRLDSGRKLRAYYGIECPILLSDGSKSKINDYNGTPQIQNELLDKEKNESFDKKKNSKFVKRLTSFLHLGNNTSNNDATIKDTNKKKFKNNEKDEITKKEECAVEYVPVQKDSNENNNNLLSLYNNQGDIIPSDHFNNIQSNNNKIIVPVKNARTTKDIYGNEIKNISDLIKFYDKDSEIYSSREFSYKDSFSYTHNSQSITKNPSVYTKDETKTTFSMIPSRLRNVITTPSYKISFCDTEPYLSSFSFEHSISEYSSSESSFDISNHQINIKKVMARTSTTASTQNKINKPSIIEIKNGRPLELDNSYNIQKIPDTEEEINEDNIQFNMVESLNEQENSSFNDICKHSSSKIIDSDIDSLFLYPSNINELPDVAVPRQEIRHKIENNKNKLHENINTSLTEEEIKSTLFKDLYDKSLIKDSMMSNTTTTSYSYDSYDQSDHLLENSYSFLLDEIYNGNGKNIHKTLKLDNDERSDSESSSDEDYNFYDPPEDMDYSDNYLETRKKKFKLKKPIRSKNSKFSTKKNNSNNINDNNEIYLTKPNKTSTKRNDDETIQLPTIPVKCKARTSSLDANISKDQPSTSIPDKKNVKTTTTTRTTTTIYKHPNEAKNSSNNQPITKNKYSIKNTETKTTIIEEEDEDDGYSSSMSITSINTELMISVTAQPKTNLNKIKIPNIGERKSSLSAQSQPISPLVNINNNNTIMLSDANTEKIIKNNSYALSKEQKNIKECQTNSSYNNNDVNVNVDGDGYGDGDNDDKNNAESMDIESDIDLVMKGDQSDYDLNLEEDEDDDDETQSISLIKNHIKNSNTLHQNLIIERKYNKTQRKESGEILQHLPIPTKDTKLFEKQNIFSKNDKESLNSSLYSHHSNSSTSSEDEGINGNKSNIKNKNNGVNHLEKDLNENNYYHNKKLPYPYSQSISSSLSSIPISGKYEKEDNFDNYSYSLSSYSQSDYYEETDTEYSFISNNVKLYHRHKAKHHTKNDKNVLYQKGDGIDELLKYQTERNNEEYCSTEILSYDNYLNKFQYNNEAFDINKIENPERYHNLLSKFLLELLKNKCSEYFFLFHDMIQFQYKEFQCCDQFTNEGQEIFNTYLTNTSTLKINVDTKLVHKIAYGIKYYDRCCFIPLINMVLKILESKYLKYGIHQYTFKESDHKNKIMQEYCKVLDEHYSSNINSVKILNGEESPNQIYKNMLIRKKIYDFCKLIFGKDYFKSKKSEGHTYKSKIVNFSEKLLKPTIK</sequence>
<feature type="compositionally biased region" description="Low complexity" evidence="1">
    <location>
        <begin position="1488"/>
        <end position="1504"/>
    </location>
</feature>
<feature type="compositionally biased region" description="Polar residues" evidence="1">
    <location>
        <begin position="1540"/>
        <end position="1553"/>
    </location>
</feature>
<feature type="compositionally biased region" description="Polar residues" evidence="1">
    <location>
        <begin position="10"/>
        <end position="21"/>
    </location>
</feature>
<name>A0A1Y2CFM0_9FUNG</name>
<feature type="compositionally biased region" description="Polar residues" evidence="1">
    <location>
        <begin position="381"/>
        <end position="397"/>
    </location>
</feature>
<feature type="compositionally biased region" description="Basic and acidic residues" evidence="1">
    <location>
        <begin position="1436"/>
        <end position="1446"/>
    </location>
</feature>
<protein>
    <submittedName>
        <fullName evidence="2">Uncharacterized protein</fullName>
    </submittedName>
</protein>
<proteinExistence type="predicted"/>
<feature type="region of interest" description="Disordered" evidence="1">
    <location>
        <begin position="367"/>
        <end position="398"/>
    </location>
</feature>
<feature type="region of interest" description="Disordered" evidence="1">
    <location>
        <begin position="1436"/>
        <end position="1467"/>
    </location>
</feature>
<keyword evidence="3" id="KW-1185">Reference proteome</keyword>
<feature type="compositionally biased region" description="Acidic residues" evidence="1">
    <location>
        <begin position="1447"/>
        <end position="1465"/>
    </location>
</feature>
<comment type="caution">
    <text evidence="2">The sequence shown here is derived from an EMBL/GenBank/DDBJ whole genome shotgun (WGS) entry which is preliminary data.</text>
</comment>
<feature type="region of interest" description="Disordered" evidence="1">
    <location>
        <begin position="1540"/>
        <end position="1568"/>
    </location>
</feature>
<dbReference type="EMBL" id="MCOG01000110">
    <property type="protein sequence ID" value="ORY45822.1"/>
    <property type="molecule type" value="Genomic_DNA"/>
</dbReference>
<feature type="compositionally biased region" description="Low complexity" evidence="1">
    <location>
        <begin position="1830"/>
        <end position="1865"/>
    </location>
</feature>
<feature type="region of interest" description="Disordered" evidence="1">
    <location>
        <begin position="1829"/>
        <end position="1867"/>
    </location>
</feature>
<feature type="region of interest" description="Disordered" evidence="1">
    <location>
        <begin position="1"/>
        <end position="28"/>
    </location>
</feature>
<feature type="compositionally biased region" description="Basic and acidic residues" evidence="1">
    <location>
        <begin position="722"/>
        <end position="742"/>
    </location>
</feature>
<evidence type="ECO:0000256" key="1">
    <source>
        <dbReference type="SAM" id="MobiDB-lite"/>
    </source>
</evidence>
<reference evidence="2 3" key="1">
    <citation type="submission" date="2016-08" db="EMBL/GenBank/DDBJ databases">
        <title>A Parts List for Fungal Cellulosomes Revealed by Comparative Genomics.</title>
        <authorList>
            <consortium name="DOE Joint Genome Institute"/>
            <person name="Haitjema C.H."/>
            <person name="Gilmore S.P."/>
            <person name="Henske J.K."/>
            <person name="Solomon K.V."/>
            <person name="De Groot R."/>
            <person name="Kuo A."/>
            <person name="Mondo S.J."/>
            <person name="Salamov A.A."/>
            <person name="Labutti K."/>
            <person name="Zhao Z."/>
            <person name="Chiniquy J."/>
            <person name="Barry K."/>
            <person name="Brewer H.M."/>
            <person name="Purvine S.O."/>
            <person name="Wright A.T."/>
            <person name="Boxma B."/>
            <person name="Van Alen T."/>
            <person name="Hackstein J.H."/>
            <person name="Baker S.E."/>
            <person name="Grigoriev I.V."/>
            <person name="O'Malley M.A."/>
        </authorList>
    </citation>
    <scope>NUCLEOTIDE SEQUENCE [LARGE SCALE GENOMIC DNA]</scope>
    <source>
        <strain evidence="2 3">G1</strain>
    </source>
</reference>
<feature type="region of interest" description="Disordered" evidence="1">
    <location>
        <begin position="696"/>
        <end position="780"/>
    </location>
</feature>
<dbReference type="Gene3D" id="1.10.167.10">
    <property type="entry name" value="Regulator of G-protein Signalling 4, domain 2"/>
    <property type="match status" value="1"/>
</dbReference>
<feature type="compositionally biased region" description="Basic and acidic residues" evidence="1">
    <location>
        <begin position="761"/>
        <end position="780"/>
    </location>
</feature>
<dbReference type="SUPFAM" id="SSF48097">
    <property type="entry name" value="Regulator of G-protein signaling, RGS"/>
    <property type="match status" value="1"/>
</dbReference>
<dbReference type="InterPro" id="IPR044926">
    <property type="entry name" value="RGS_subdomain_2"/>
</dbReference>
<evidence type="ECO:0000313" key="2">
    <source>
        <dbReference type="EMBL" id="ORY45822.1"/>
    </source>
</evidence>
<feature type="region of interest" description="Disordered" evidence="1">
    <location>
        <begin position="1481"/>
        <end position="1520"/>
    </location>
</feature>
<dbReference type="Proteomes" id="UP000193920">
    <property type="component" value="Unassembled WGS sequence"/>
</dbReference>
<organism evidence="2 3">
    <name type="scientific">Neocallimastix californiae</name>
    <dbReference type="NCBI Taxonomy" id="1754190"/>
    <lineage>
        <taxon>Eukaryota</taxon>
        <taxon>Fungi</taxon>
        <taxon>Fungi incertae sedis</taxon>
        <taxon>Chytridiomycota</taxon>
        <taxon>Chytridiomycota incertae sedis</taxon>
        <taxon>Neocallimastigomycetes</taxon>
        <taxon>Neocallimastigales</taxon>
        <taxon>Neocallimastigaceae</taxon>
        <taxon>Neocallimastix</taxon>
    </lineage>
</organism>
<feature type="region of interest" description="Disordered" evidence="1">
    <location>
        <begin position="274"/>
        <end position="305"/>
    </location>
</feature>
<evidence type="ECO:0000313" key="3">
    <source>
        <dbReference type="Proteomes" id="UP000193920"/>
    </source>
</evidence>
<gene>
    <name evidence="2" type="ORF">LY90DRAFT_671480</name>
</gene>
<accession>A0A1Y2CFM0</accession>
<feature type="compositionally biased region" description="Polar residues" evidence="1">
    <location>
        <begin position="274"/>
        <end position="300"/>
    </location>
</feature>
<dbReference type="InterPro" id="IPR036305">
    <property type="entry name" value="RGS_sf"/>
</dbReference>
<feature type="region of interest" description="Disordered" evidence="1">
    <location>
        <begin position="1718"/>
        <end position="1738"/>
    </location>
</feature>
<feature type="compositionally biased region" description="Low complexity" evidence="1">
    <location>
        <begin position="371"/>
        <end position="380"/>
    </location>
</feature>
<dbReference type="STRING" id="1754190.A0A1Y2CFM0"/>